<name>A0A316AD50_9BACT</name>
<keyword evidence="1" id="KW-0472">Membrane</keyword>
<keyword evidence="3" id="KW-1185">Reference proteome</keyword>
<comment type="caution">
    <text evidence="2">The sequence shown here is derived from an EMBL/GenBank/DDBJ whole genome shotgun (WGS) entry which is preliminary data.</text>
</comment>
<gene>
    <name evidence="2" type="ORF">CLV98_11337</name>
</gene>
<dbReference type="AlphaFoldDB" id="A0A316AD50"/>
<feature type="transmembrane region" description="Helical" evidence="1">
    <location>
        <begin position="12"/>
        <end position="31"/>
    </location>
</feature>
<proteinExistence type="predicted"/>
<keyword evidence="1" id="KW-0812">Transmembrane</keyword>
<evidence type="ECO:0000256" key="1">
    <source>
        <dbReference type="SAM" id="Phobius"/>
    </source>
</evidence>
<evidence type="ECO:0000313" key="2">
    <source>
        <dbReference type="EMBL" id="PWJ55561.1"/>
    </source>
</evidence>
<dbReference type="Proteomes" id="UP000245880">
    <property type="component" value="Unassembled WGS sequence"/>
</dbReference>
<dbReference type="OrthoDB" id="907855at2"/>
<sequence>MTRTNIIIVKPKIRVVIGIATLILLAQWYLLGPYSAFDFHRWGISSPNQYLSSSPFAGKDPCEFGPKIMEIFNITPQGARVTFHGVNVFGLNYKVYDPSNQLLTSANLKPTSSLITIGYPRLQPGKYRLVLSATTCEGKSEKYFTIPHDDATKNSRLQASNRPQWITKGMDEHLDLRITGEPGNWLLEDFSSPALEDGYEFRYMINSDLVKQSTPLHQYPYQSDSPIRVWKMKTKTGLESVNRWSDKVMNYFFSTDAGKTFSYNVTAGIYTGIFPKGPSKEFIDPIPDGYDPNLKTSQWADLLPPFKLPKGHVFFVNRGEWPVNTMLSQGVTHISHFQLPWEDINEVHRLKQAGLTYFDVQRLENFLQLKPTNGPDDYSKGYNKRWWPHGPFDQQTSIQKANEIQALDAVWIGETLENASWIQQDVPMWGWFYKRLRERYEAEFGSRDIPYYICHNYFQLNRDLITKGREKAKRIIRQPESESGLGVYLKGGTLTSTNLITTSVYLGAPDDQVGSVYKDIYDMILNKSMGYEAGIFLAGFHEWKPNNLFAYHYPEGTFYTYSKLPLDPNVIINYAFLSQVYGKVFVEWGGAGKQTRRDFSPQWAKGLWFPDGTHSPQEGFPYYSKDDGYYSGYNASIDLSAFGIRLYTESFGRLQGNAGSRQYLPFRIDKGPWIQPAQEAADEVVDAYYDRRGFVYSQSKGGKTAWFYLNSFADNKKHLLEVKLPNGRIESRTVAGNSVHVTIE</sequence>
<keyword evidence="1" id="KW-1133">Transmembrane helix</keyword>
<dbReference type="EMBL" id="QGDT01000013">
    <property type="protein sequence ID" value="PWJ55561.1"/>
    <property type="molecule type" value="Genomic_DNA"/>
</dbReference>
<organism evidence="2 3">
    <name type="scientific">Dyadobacter jejuensis</name>
    <dbReference type="NCBI Taxonomy" id="1082580"/>
    <lineage>
        <taxon>Bacteria</taxon>
        <taxon>Pseudomonadati</taxon>
        <taxon>Bacteroidota</taxon>
        <taxon>Cytophagia</taxon>
        <taxon>Cytophagales</taxon>
        <taxon>Spirosomataceae</taxon>
        <taxon>Dyadobacter</taxon>
    </lineage>
</organism>
<reference evidence="2 3" key="1">
    <citation type="submission" date="2018-03" db="EMBL/GenBank/DDBJ databases">
        <title>Genomic Encyclopedia of Archaeal and Bacterial Type Strains, Phase II (KMG-II): from individual species to whole genera.</title>
        <authorList>
            <person name="Goeker M."/>
        </authorList>
    </citation>
    <scope>NUCLEOTIDE SEQUENCE [LARGE SCALE GENOMIC DNA]</scope>
    <source>
        <strain evidence="2 3">DSM 100346</strain>
    </source>
</reference>
<accession>A0A316AD50</accession>
<evidence type="ECO:0000313" key="3">
    <source>
        <dbReference type="Proteomes" id="UP000245880"/>
    </source>
</evidence>
<dbReference type="RefSeq" id="WP_109677005.1">
    <property type="nucleotide sequence ID" value="NZ_QGDT01000013.1"/>
</dbReference>
<protein>
    <submittedName>
        <fullName evidence="2">Uncharacterized protein</fullName>
    </submittedName>
</protein>